<gene>
    <name evidence="2" type="ORF">PIB30_021858</name>
</gene>
<accession>A0ABU6Q9A5</accession>
<feature type="compositionally biased region" description="Polar residues" evidence="1">
    <location>
        <begin position="58"/>
        <end position="75"/>
    </location>
</feature>
<evidence type="ECO:0000256" key="1">
    <source>
        <dbReference type="SAM" id="MobiDB-lite"/>
    </source>
</evidence>
<name>A0ABU6Q9A5_9FABA</name>
<feature type="region of interest" description="Disordered" evidence="1">
    <location>
        <begin position="52"/>
        <end position="150"/>
    </location>
</feature>
<sequence>MALIAFTLLNTKNGLVPLTNKLDDDNFYTWKKSVILTLKTLKFQDHFSADKIPPQFEATPSSESDSGSVTKNSASDGDPAATPKKTTTSTPQRHGILSTTSSHLHQAPGSRVSKINSELPRKRVNTEQSQSLGRGGGRNNRGRRTGRGADTQTLDLNANYVAELGMLYRHATIVLIFTINPPPNLVNNKSHIPIPFHHHHLPHFISQRHTSLLPPLLLKPPGLQILVPPTM</sequence>
<dbReference type="Proteomes" id="UP001341840">
    <property type="component" value="Unassembled WGS sequence"/>
</dbReference>
<protein>
    <recommendedName>
        <fullName evidence="4">Retrotransposon Copia-like N-terminal domain-containing protein</fullName>
    </recommendedName>
</protein>
<evidence type="ECO:0000313" key="2">
    <source>
        <dbReference type="EMBL" id="MED6108240.1"/>
    </source>
</evidence>
<comment type="caution">
    <text evidence="2">The sequence shown here is derived from an EMBL/GenBank/DDBJ whole genome shotgun (WGS) entry which is preliminary data.</text>
</comment>
<reference evidence="2 3" key="1">
    <citation type="journal article" date="2023" name="Plants (Basel)">
        <title>Bridging the Gap: Combining Genomics and Transcriptomics Approaches to Understand Stylosanthes scabra, an Orphan Legume from the Brazilian Caatinga.</title>
        <authorList>
            <person name="Ferreira-Neto J.R.C."/>
            <person name="da Silva M.D."/>
            <person name="Binneck E."/>
            <person name="de Melo N.F."/>
            <person name="da Silva R.H."/>
            <person name="de Melo A.L.T.M."/>
            <person name="Pandolfi V."/>
            <person name="Bustamante F.O."/>
            <person name="Brasileiro-Vidal A.C."/>
            <person name="Benko-Iseppon A.M."/>
        </authorList>
    </citation>
    <scope>NUCLEOTIDE SEQUENCE [LARGE SCALE GENOMIC DNA]</scope>
    <source>
        <tissue evidence="2">Leaves</tissue>
    </source>
</reference>
<organism evidence="2 3">
    <name type="scientific">Stylosanthes scabra</name>
    <dbReference type="NCBI Taxonomy" id="79078"/>
    <lineage>
        <taxon>Eukaryota</taxon>
        <taxon>Viridiplantae</taxon>
        <taxon>Streptophyta</taxon>
        <taxon>Embryophyta</taxon>
        <taxon>Tracheophyta</taxon>
        <taxon>Spermatophyta</taxon>
        <taxon>Magnoliopsida</taxon>
        <taxon>eudicotyledons</taxon>
        <taxon>Gunneridae</taxon>
        <taxon>Pentapetalae</taxon>
        <taxon>rosids</taxon>
        <taxon>fabids</taxon>
        <taxon>Fabales</taxon>
        <taxon>Fabaceae</taxon>
        <taxon>Papilionoideae</taxon>
        <taxon>50 kb inversion clade</taxon>
        <taxon>dalbergioids sensu lato</taxon>
        <taxon>Dalbergieae</taxon>
        <taxon>Pterocarpus clade</taxon>
        <taxon>Stylosanthes</taxon>
    </lineage>
</organism>
<evidence type="ECO:0000313" key="3">
    <source>
        <dbReference type="Proteomes" id="UP001341840"/>
    </source>
</evidence>
<feature type="compositionally biased region" description="Low complexity" evidence="1">
    <location>
        <begin position="79"/>
        <end position="91"/>
    </location>
</feature>
<evidence type="ECO:0008006" key="4">
    <source>
        <dbReference type="Google" id="ProtNLM"/>
    </source>
</evidence>
<keyword evidence="3" id="KW-1185">Reference proteome</keyword>
<dbReference type="EMBL" id="JASCZI010000073">
    <property type="protein sequence ID" value="MED6108240.1"/>
    <property type="molecule type" value="Genomic_DNA"/>
</dbReference>
<proteinExistence type="predicted"/>